<comment type="caution">
    <text evidence="1">The sequence shown here is derived from an EMBL/GenBank/DDBJ whole genome shotgun (WGS) entry which is preliminary data.</text>
</comment>
<evidence type="ECO:0000313" key="2">
    <source>
        <dbReference type="Proteomes" id="UP001239111"/>
    </source>
</evidence>
<protein>
    <submittedName>
        <fullName evidence="1">Uncharacterized protein</fullName>
    </submittedName>
</protein>
<name>A0ACC2NUP6_9HYME</name>
<dbReference type="Proteomes" id="UP001239111">
    <property type="component" value="Chromosome 3"/>
</dbReference>
<accession>A0ACC2NUP6</accession>
<evidence type="ECO:0000313" key="1">
    <source>
        <dbReference type="EMBL" id="KAJ8674551.1"/>
    </source>
</evidence>
<organism evidence="1 2">
    <name type="scientific">Eretmocerus hayati</name>
    <dbReference type="NCBI Taxonomy" id="131215"/>
    <lineage>
        <taxon>Eukaryota</taxon>
        <taxon>Metazoa</taxon>
        <taxon>Ecdysozoa</taxon>
        <taxon>Arthropoda</taxon>
        <taxon>Hexapoda</taxon>
        <taxon>Insecta</taxon>
        <taxon>Pterygota</taxon>
        <taxon>Neoptera</taxon>
        <taxon>Endopterygota</taxon>
        <taxon>Hymenoptera</taxon>
        <taxon>Apocrita</taxon>
        <taxon>Proctotrupomorpha</taxon>
        <taxon>Chalcidoidea</taxon>
        <taxon>Aphelinidae</taxon>
        <taxon>Aphelininae</taxon>
        <taxon>Eretmocerus</taxon>
    </lineage>
</organism>
<dbReference type="EMBL" id="CM056743">
    <property type="protein sequence ID" value="KAJ8674551.1"/>
    <property type="molecule type" value="Genomic_DNA"/>
</dbReference>
<sequence>MLGHLVVLIVTFQWIQGVDSVSHPTDFNVETIQVVSGKIAIDEYLERKAKALISNTNKMRNIDLSWVPKIIGNKQDVHSAVRDLDEDFEFSESMEDMSASFTRINDYHNRILNQKSSMEKEINMTPRKLQTYKTYAGRIIEYLTKKNPLLKINQIFRNIFQEYTSYQTERLLQNQEFGSTCSTRLSPLQVTSQLLGRVIWSSWLYYYTLLISHEILDDPKLKSDGKDPALKYRYDISGWYNETIATIKPALSRISRKLYACGLPHASDLSIELKVQAKIFIRVCNKYSTPDRHQCADVIQAKKCSAIEANTVCSISRPCSGKLQECKLLNDPNAEVCISDSSRDPRYQYYKTSRSSTRITSIDDKCHIRSLDKTEYRGNLDLPFIAHTGRGKICTSCLCACQEGEYFINLASAYSDVFSNMIITGAKFVLKDNVLELHIQQAKVLPDGLVDYDAQWVGPQWEAFQPVSRNEANNISLFTTTLPPGRVLTGLKLEYGPANDFKDHGWYIILRLFSSEYDYKQGRVAKDKPRIEALPTPFPERELHVDDLISPRKVRRDNEEFIVNNARVTFGISNDADGGQSTIPFFDGQEVTSSSPTPLAGAGLYYKGGEDWAGYIGIELHTYQTAKFIVGDPDAK</sequence>
<reference evidence="1" key="1">
    <citation type="submission" date="2023-04" db="EMBL/GenBank/DDBJ databases">
        <title>A chromosome-level genome assembly of the parasitoid wasp Eretmocerus hayati.</title>
        <authorList>
            <person name="Zhong Y."/>
            <person name="Liu S."/>
            <person name="Liu Y."/>
        </authorList>
    </citation>
    <scope>NUCLEOTIDE SEQUENCE</scope>
    <source>
        <strain evidence="1">ZJU_SS_LIU_2023</strain>
    </source>
</reference>
<gene>
    <name evidence="1" type="ORF">QAD02_005813</name>
</gene>
<proteinExistence type="predicted"/>
<keyword evidence="2" id="KW-1185">Reference proteome</keyword>